<dbReference type="Proteomes" id="UP000809273">
    <property type="component" value="Unassembled WGS sequence"/>
</dbReference>
<dbReference type="NCBIfam" id="TIGR00478">
    <property type="entry name" value="tly"/>
    <property type="match status" value="1"/>
</dbReference>
<protein>
    <submittedName>
        <fullName evidence="5">TlyA family RNA methyltransferase</fullName>
    </submittedName>
</protein>
<accession>A0A9D8KCS5</accession>
<dbReference type="CDD" id="cd00165">
    <property type="entry name" value="S4"/>
    <property type="match status" value="1"/>
</dbReference>
<dbReference type="Gene3D" id="3.40.50.150">
    <property type="entry name" value="Vaccinia Virus protein VP39"/>
    <property type="match status" value="1"/>
</dbReference>
<keyword evidence="1 3" id="KW-0694">RNA-binding</keyword>
<dbReference type="GO" id="GO:0003723">
    <property type="term" value="F:RNA binding"/>
    <property type="evidence" value="ECO:0007669"/>
    <property type="project" value="UniProtKB-KW"/>
</dbReference>
<sequence>MAPPKSRDERDLRPRLDTLLVDRGLLPTREKSRALIMAGEVLVDGEPVVKSGTRVKRDSEIVILDKTPRYVSRGGIKLEAALSAFSPEVEGKVALDVGASTGGFTDCLLKFGAAHVYALDVGYGQLDWRLRNDPRVTVLERKNIRSVKKADFDRNIELIVIDVSFISLKKVIPVVRDILNEGGSLIALIKPQFEVGRGEVGKGGVVRDEEKHRRVVDEIKAFSIENGYISLGTIPSPILGPKGNREFFIYLKRNDAF</sequence>
<dbReference type="Gene3D" id="3.10.290.10">
    <property type="entry name" value="RNA-binding S4 domain"/>
    <property type="match status" value="1"/>
</dbReference>
<proteinExistence type="inferred from homology"/>
<dbReference type="PANTHER" id="PTHR32319">
    <property type="entry name" value="BACTERIAL HEMOLYSIN-LIKE PROTEIN"/>
    <property type="match status" value="1"/>
</dbReference>
<dbReference type="GO" id="GO:0008168">
    <property type="term" value="F:methyltransferase activity"/>
    <property type="evidence" value="ECO:0007669"/>
    <property type="project" value="UniProtKB-KW"/>
</dbReference>
<evidence type="ECO:0000256" key="3">
    <source>
        <dbReference type="PROSITE-ProRule" id="PRU00182"/>
    </source>
</evidence>
<dbReference type="SUPFAM" id="SSF55174">
    <property type="entry name" value="Alpha-L RNA-binding motif"/>
    <property type="match status" value="1"/>
</dbReference>
<dbReference type="SMART" id="SM00363">
    <property type="entry name" value="S4"/>
    <property type="match status" value="1"/>
</dbReference>
<keyword evidence="5" id="KW-0808">Transferase</keyword>
<dbReference type="Pfam" id="PF01479">
    <property type="entry name" value="S4"/>
    <property type="match status" value="1"/>
</dbReference>
<dbReference type="InterPro" id="IPR002877">
    <property type="entry name" value="RNA_MeTrfase_FtsJ_dom"/>
</dbReference>
<evidence type="ECO:0000313" key="6">
    <source>
        <dbReference type="Proteomes" id="UP000809273"/>
    </source>
</evidence>
<dbReference type="GO" id="GO:0032259">
    <property type="term" value="P:methylation"/>
    <property type="evidence" value="ECO:0007669"/>
    <property type="project" value="UniProtKB-KW"/>
</dbReference>
<dbReference type="Pfam" id="PF01728">
    <property type="entry name" value="FtsJ"/>
    <property type="match status" value="1"/>
</dbReference>
<dbReference type="InterPro" id="IPR002942">
    <property type="entry name" value="S4_RNA-bd"/>
</dbReference>
<dbReference type="PANTHER" id="PTHR32319:SF0">
    <property type="entry name" value="BACTERIAL HEMOLYSIN-LIKE PROTEIN"/>
    <property type="match status" value="1"/>
</dbReference>
<evidence type="ECO:0000256" key="1">
    <source>
        <dbReference type="ARBA" id="ARBA00022884"/>
    </source>
</evidence>
<dbReference type="AlphaFoldDB" id="A0A9D8KCS5"/>
<reference evidence="5" key="1">
    <citation type="journal article" date="2021" name="Environ. Microbiol.">
        <title>Genomic characterization of three novel Desulfobacterota classes expand the metabolic and phylogenetic diversity of the phylum.</title>
        <authorList>
            <person name="Murphy C.L."/>
            <person name="Biggerstaff J."/>
            <person name="Eichhorn A."/>
            <person name="Ewing E."/>
            <person name="Shahan R."/>
            <person name="Soriano D."/>
            <person name="Stewart S."/>
            <person name="VanMol K."/>
            <person name="Walker R."/>
            <person name="Walters P."/>
            <person name="Elshahed M.S."/>
            <person name="Youssef N.H."/>
        </authorList>
    </citation>
    <scope>NUCLEOTIDE SEQUENCE</scope>
    <source>
        <strain evidence="5">Zod_Metabat.24</strain>
    </source>
</reference>
<dbReference type="InterPro" id="IPR047048">
    <property type="entry name" value="TlyA"/>
</dbReference>
<dbReference type="InterPro" id="IPR036986">
    <property type="entry name" value="S4_RNA-bd_sf"/>
</dbReference>
<dbReference type="PIRSF" id="PIRSF005578">
    <property type="entry name" value="TlyA"/>
    <property type="match status" value="1"/>
</dbReference>
<dbReference type="PROSITE" id="PS50889">
    <property type="entry name" value="S4"/>
    <property type="match status" value="1"/>
</dbReference>
<keyword evidence="5" id="KW-0489">Methyltransferase</keyword>
<dbReference type="InterPro" id="IPR004538">
    <property type="entry name" value="Hemolysin_A/TlyA"/>
</dbReference>
<feature type="domain" description="RNA-binding S4" evidence="4">
    <location>
        <begin position="14"/>
        <end position="79"/>
    </location>
</feature>
<reference evidence="5" key="2">
    <citation type="submission" date="2021-01" db="EMBL/GenBank/DDBJ databases">
        <authorList>
            <person name="Hahn C.R."/>
            <person name="Youssef N.H."/>
            <person name="Elshahed M."/>
        </authorList>
    </citation>
    <scope>NUCLEOTIDE SEQUENCE</scope>
    <source>
        <strain evidence="5">Zod_Metabat.24</strain>
    </source>
</reference>
<evidence type="ECO:0000256" key="2">
    <source>
        <dbReference type="ARBA" id="ARBA00029460"/>
    </source>
</evidence>
<evidence type="ECO:0000259" key="4">
    <source>
        <dbReference type="SMART" id="SM00363"/>
    </source>
</evidence>
<organism evidence="5 6">
    <name type="scientific">Candidatus Zymogenus saltonus</name>
    <dbReference type="NCBI Taxonomy" id="2844893"/>
    <lineage>
        <taxon>Bacteria</taxon>
        <taxon>Deltaproteobacteria</taxon>
        <taxon>Candidatus Zymogenia</taxon>
        <taxon>Candidatus Zymogeniales</taxon>
        <taxon>Candidatus Zymogenaceae</taxon>
        <taxon>Candidatus Zymogenus</taxon>
    </lineage>
</organism>
<dbReference type="EMBL" id="JAFGIX010000012">
    <property type="protein sequence ID" value="MBN1572107.1"/>
    <property type="molecule type" value="Genomic_DNA"/>
</dbReference>
<evidence type="ECO:0000313" key="5">
    <source>
        <dbReference type="EMBL" id="MBN1572107.1"/>
    </source>
</evidence>
<name>A0A9D8KCS5_9DELT</name>
<comment type="caution">
    <text evidence="5">The sequence shown here is derived from an EMBL/GenBank/DDBJ whole genome shotgun (WGS) entry which is preliminary data.</text>
</comment>
<dbReference type="InterPro" id="IPR029063">
    <property type="entry name" value="SAM-dependent_MTases_sf"/>
</dbReference>
<dbReference type="SUPFAM" id="SSF53335">
    <property type="entry name" value="S-adenosyl-L-methionine-dependent methyltransferases"/>
    <property type="match status" value="1"/>
</dbReference>
<gene>
    <name evidence="5" type="ORF">JW984_02805</name>
</gene>
<comment type="similarity">
    <text evidence="2">Belongs to the TlyA family.</text>
</comment>
<dbReference type="CDD" id="cd02440">
    <property type="entry name" value="AdoMet_MTases"/>
    <property type="match status" value="1"/>
</dbReference>